<dbReference type="InterPro" id="IPR051465">
    <property type="entry name" value="Cell_Envelope_Struct_Comp"/>
</dbReference>
<proteinExistence type="predicted"/>
<feature type="signal peptide" evidence="2">
    <location>
        <begin position="1"/>
        <end position="37"/>
    </location>
</feature>
<dbReference type="Pfam" id="PF00395">
    <property type="entry name" value="SLH"/>
    <property type="match status" value="3"/>
</dbReference>
<feature type="domain" description="SLH" evidence="3">
    <location>
        <begin position="693"/>
        <end position="748"/>
    </location>
</feature>
<comment type="caution">
    <text evidence="4">The sequence shown here is derived from an EMBL/GenBank/DDBJ whole genome shotgun (WGS) entry which is preliminary data.</text>
</comment>
<keyword evidence="5" id="KW-1185">Reference proteome</keyword>
<evidence type="ECO:0000313" key="5">
    <source>
        <dbReference type="Proteomes" id="UP000275076"/>
    </source>
</evidence>
<dbReference type="Pfam" id="PF09992">
    <property type="entry name" value="NAGPA"/>
    <property type="match status" value="1"/>
</dbReference>
<dbReference type="InterPro" id="IPR001119">
    <property type="entry name" value="SLH_dom"/>
</dbReference>
<keyword evidence="1 2" id="KW-0732">Signal</keyword>
<dbReference type="InterPro" id="IPR018711">
    <property type="entry name" value="NAGPA"/>
</dbReference>
<dbReference type="OrthoDB" id="9809781at2"/>
<dbReference type="PANTHER" id="PTHR43308">
    <property type="entry name" value="OUTER MEMBRANE PROTEIN ALPHA-RELATED"/>
    <property type="match status" value="1"/>
</dbReference>
<dbReference type="PROSITE" id="PS51272">
    <property type="entry name" value="SLH"/>
    <property type="match status" value="3"/>
</dbReference>
<dbReference type="PANTHER" id="PTHR43308:SF5">
    <property type="entry name" value="S-LAYER PROTEIN _ PEPTIDOGLYCAN ENDO-BETA-N-ACETYLGLUCOSAMINIDASE"/>
    <property type="match status" value="1"/>
</dbReference>
<evidence type="ECO:0000256" key="1">
    <source>
        <dbReference type="ARBA" id="ARBA00022729"/>
    </source>
</evidence>
<reference evidence="4 5" key="1">
    <citation type="submission" date="2018-10" db="EMBL/GenBank/DDBJ databases">
        <title>Draft genome sequence of Bacillus salarius IM0101, isolated from a hypersaline soil in Inner Mongolia, China.</title>
        <authorList>
            <person name="Yamprayoonswat W."/>
            <person name="Boonvisut S."/>
            <person name="Jumpathong W."/>
            <person name="Sittihan S."/>
            <person name="Ruangsuj P."/>
            <person name="Wanthongcharoen S."/>
            <person name="Thongpramul N."/>
            <person name="Pimmason S."/>
            <person name="Yu B."/>
            <person name="Yasawong M."/>
        </authorList>
    </citation>
    <scope>NUCLEOTIDE SEQUENCE [LARGE SCALE GENOMIC DNA]</scope>
    <source>
        <strain evidence="4 5">IM0101</strain>
    </source>
</reference>
<evidence type="ECO:0000313" key="4">
    <source>
        <dbReference type="EMBL" id="RSL35156.1"/>
    </source>
</evidence>
<sequence length="748" mass="80374">MSRRGYLPMEVKKVMRRGIASALSLSLFFTVAQGVGAASFQVGPGVTYESDSSAGANILQVDLTEEYSQLDIGVPDPLNQLRTTSQQAINATRDEHHVVGAVNASFFDMGSGSTQLPFSIITKDNEIISFGRISEGREHYRSEPIVFGETSNGKAAIGQYDATVTANVNGKTIAVDNINNTRRNDEAVLFTPSYISERTGTNEYGVEIIVEGASGNPGSFSFGDEISGQVTAVRPYNEAGNGPIPDNGFVISAIGDKYEQFKNVKVGDNVTVNASINDKWKNASFILGSGPQLVRNGEVAISMDSNSWRYTSKTSRTAVGVDESGDNVYMVTMDNANIRDVAKYMRDIGADRALNFDGGGSTTLVARKHGDEYASIMNSLSAGSERAVSSTLQAISTAPVSDLARLILSREDGTVLVGSTLDMSTGLGMDQYYNPVDVDENQLVWDVSNTVGSMNGSTFTAEETGEGRIQANFNGNQVGSTSVKVTNTFDSWNLSHSEVNIGTGESIKLSANPELSNGENLLYNASSINWSVSGDIGTIDNDGNFSAASEKGTGTITAELAGNEIEIPVQVNAPATFSDVSNDYWASDAIEYLAEKDIINGYDDGTYRPSVQLKRSQAASMMVRAFDLPNDSRPNPGFQDVDSEFHAYDEIATVADEDIINGDGSSFRPNDDLTRAQMAVILVRAFDLEEVDTGNTFEDVESDFWAYEAIETLAANDIGRGSDGEFNPGDPVTRAQFATFMKRALEDL</sequence>
<dbReference type="Gene3D" id="2.60.40.1080">
    <property type="match status" value="1"/>
</dbReference>
<dbReference type="Proteomes" id="UP000275076">
    <property type="component" value="Unassembled WGS sequence"/>
</dbReference>
<feature type="chain" id="PRO_5019283748" description="SLH domain-containing protein" evidence="2">
    <location>
        <begin position="38"/>
        <end position="748"/>
    </location>
</feature>
<evidence type="ECO:0000259" key="3">
    <source>
        <dbReference type="PROSITE" id="PS51272"/>
    </source>
</evidence>
<accession>A0A428N9T8</accession>
<dbReference type="AlphaFoldDB" id="A0A428N9T8"/>
<feature type="domain" description="SLH" evidence="3">
    <location>
        <begin position="637"/>
        <end position="692"/>
    </location>
</feature>
<feature type="domain" description="SLH" evidence="3">
    <location>
        <begin position="573"/>
        <end position="636"/>
    </location>
</feature>
<protein>
    <recommendedName>
        <fullName evidence="3">SLH domain-containing protein</fullName>
    </recommendedName>
</protein>
<evidence type="ECO:0000256" key="2">
    <source>
        <dbReference type="SAM" id="SignalP"/>
    </source>
</evidence>
<gene>
    <name evidence="4" type="ORF">D7Z54_00860</name>
</gene>
<organism evidence="4 5">
    <name type="scientific">Salibacterium salarium</name>
    <dbReference type="NCBI Taxonomy" id="284579"/>
    <lineage>
        <taxon>Bacteria</taxon>
        <taxon>Bacillati</taxon>
        <taxon>Bacillota</taxon>
        <taxon>Bacilli</taxon>
        <taxon>Bacillales</taxon>
        <taxon>Bacillaceae</taxon>
    </lineage>
</organism>
<dbReference type="EMBL" id="RBVX01000001">
    <property type="protein sequence ID" value="RSL35156.1"/>
    <property type="molecule type" value="Genomic_DNA"/>
</dbReference>
<name>A0A428N9T8_9BACI</name>